<reference evidence="2 3" key="1">
    <citation type="submission" date="2019-07" db="EMBL/GenBank/DDBJ databases">
        <authorList>
            <person name="Qu J.-H."/>
        </authorList>
    </citation>
    <scope>NUCLEOTIDE SEQUENCE [LARGE SCALE GENOMIC DNA]</scope>
    <source>
        <strain evidence="2 3">MDT1-10-3</strain>
    </source>
</reference>
<reference evidence="2 3" key="2">
    <citation type="submission" date="2019-09" db="EMBL/GenBank/DDBJ databases">
        <title>A bacterium isolated from glacier soil.</title>
        <authorList>
            <person name="Liu Q."/>
        </authorList>
    </citation>
    <scope>NUCLEOTIDE SEQUENCE [LARGE SCALE GENOMIC DNA]</scope>
    <source>
        <strain evidence="2 3">MDT1-10-3</strain>
    </source>
</reference>
<dbReference type="Gene3D" id="1.20.144.10">
    <property type="entry name" value="Phosphatidic acid phosphatase type 2/haloperoxidase"/>
    <property type="match status" value="1"/>
</dbReference>
<dbReference type="Proteomes" id="UP000323866">
    <property type="component" value="Unassembled WGS sequence"/>
</dbReference>
<name>A0A5M8QML5_9BACT</name>
<protein>
    <submittedName>
        <fullName evidence="2">Phosphatase PAP2 family protein</fullName>
    </submittedName>
</protein>
<dbReference type="AlphaFoldDB" id="A0A5M8QML5"/>
<feature type="domain" description="Phosphatidic acid phosphatase type 2/haloperoxidase" evidence="1">
    <location>
        <begin position="163"/>
        <end position="264"/>
    </location>
</feature>
<dbReference type="SMART" id="SM00014">
    <property type="entry name" value="acidPPc"/>
    <property type="match status" value="1"/>
</dbReference>
<proteinExistence type="predicted"/>
<organism evidence="2 3">
    <name type="scientific">Rufibacter glacialis</name>
    <dbReference type="NCBI Taxonomy" id="1259555"/>
    <lineage>
        <taxon>Bacteria</taxon>
        <taxon>Pseudomonadati</taxon>
        <taxon>Bacteroidota</taxon>
        <taxon>Cytophagia</taxon>
        <taxon>Cytophagales</taxon>
        <taxon>Hymenobacteraceae</taxon>
        <taxon>Rufibacter</taxon>
    </lineage>
</organism>
<dbReference type="SUPFAM" id="SSF48317">
    <property type="entry name" value="Acid phosphatase/Vanadium-dependent haloperoxidase"/>
    <property type="match status" value="1"/>
</dbReference>
<dbReference type="InterPro" id="IPR036938">
    <property type="entry name" value="PAP2/HPO_sf"/>
</dbReference>
<dbReference type="OrthoDB" id="9773582at2"/>
<comment type="caution">
    <text evidence="2">The sequence shown here is derived from an EMBL/GenBank/DDBJ whole genome shotgun (WGS) entry which is preliminary data.</text>
</comment>
<dbReference type="CDD" id="cd03394">
    <property type="entry name" value="PAP2_like_5"/>
    <property type="match status" value="1"/>
</dbReference>
<evidence type="ECO:0000313" key="3">
    <source>
        <dbReference type="Proteomes" id="UP000323866"/>
    </source>
</evidence>
<gene>
    <name evidence="2" type="ORF">FOE74_02475</name>
</gene>
<accession>A0A5M8QML5</accession>
<dbReference type="EMBL" id="VKKZ01000010">
    <property type="protein sequence ID" value="KAA6437385.1"/>
    <property type="molecule type" value="Genomic_DNA"/>
</dbReference>
<evidence type="ECO:0000313" key="2">
    <source>
        <dbReference type="EMBL" id="KAA6437385.1"/>
    </source>
</evidence>
<evidence type="ECO:0000259" key="1">
    <source>
        <dbReference type="SMART" id="SM00014"/>
    </source>
</evidence>
<sequence length="315" mass="35448">MPARGNPLPFLTICRGLLSHLYNDWHMKNLVRIWLALTMCFGLTSQELMAQEADSLKKYQTPVVAADTLKKYQDSVTTPGKQPFFKSKAFRATIIPTILIAYGLSTIKDNGIYSSYDAKRDIQRHFPNFQTKIDNPLLIAPYVELAAANLFNIKSNNDFLNTSILILKAEAIFAITVFGIKRVSNQERPNGENFESMPSGHTAQAFLAASILNSELKHKSPWYGIGAYTIATSVGAFRMLNNKHWQSDVFVGAGIGMLSSHLAYLSHRNRWGRKPSIVQLSPTYIYGVPGFAFSMNLDDYRNRKRSTHIYQGELN</sequence>
<dbReference type="InterPro" id="IPR000326">
    <property type="entry name" value="PAP2/HPO"/>
</dbReference>
<dbReference type="Pfam" id="PF01569">
    <property type="entry name" value="PAP2"/>
    <property type="match status" value="1"/>
</dbReference>